<keyword evidence="2" id="KW-1185">Reference proteome</keyword>
<evidence type="ECO:0000313" key="1">
    <source>
        <dbReference type="EMBL" id="OJA11478.1"/>
    </source>
</evidence>
<reference evidence="1 2" key="1">
    <citation type="submission" date="2016-03" db="EMBL/GenBank/DDBJ databases">
        <title>Comparative genomics of the ectomycorrhizal sister species Rhizopogon vinicolor and Rhizopogon vesiculosus (Basidiomycota: Boletales) reveals a divergence of the mating type B locus.</title>
        <authorList>
            <person name="Mujic A.B."/>
            <person name="Kuo A."/>
            <person name="Tritt A."/>
            <person name="Lipzen A."/>
            <person name="Chen C."/>
            <person name="Johnson J."/>
            <person name="Sharma A."/>
            <person name="Barry K."/>
            <person name="Grigoriev I.V."/>
            <person name="Spatafora J.W."/>
        </authorList>
    </citation>
    <scope>NUCLEOTIDE SEQUENCE [LARGE SCALE GENOMIC DNA]</scope>
    <source>
        <strain evidence="1 2">AM-OR11-056</strain>
    </source>
</reference>
<protein>
    <submittedName>
        <fullName evidence="1">Uncharacterized protein</fullName>
    </submittedName>
</protein>
<gene>
    <name evidence="1" type="ORF">AZE42_12439</name>
</gene>
<evidence type="ECO:0000313" key="2">
    <source>
        <dbReference type="Proteomes" id="UP000183567"/>
    </source>
</evidence>
<proteinExistence type="predicted"/>
<feature type="non-terminal residue" evidence="1">
    <location>
        <position position="8"/>
    </location>
</feature>
<name>A0A1J8PQM7_9AGAM</name>
<dbReference type="EMBL" id="LVVM01005052">
    <property type="protein sequence ID" value="OJA11478.1"/>
    <property type="molecule type" value="Genomic_DNA"/>
</dbReference>
<accession>A0A1J8PQM7</accession>
<sequence>MSYVNITR</sequence>
<organism evidence="1 2">
    <name type="scientific">Rhizopogon vesiculosus</name>
    <dbReference type="NCBI Taxonomy" id="180088"/>
    <lineage>
        <taxon>Eukaryota</taxon>
        <taxon>Fungi</taxon>
        <taxon>Dikarya</taxon>
        <taxon>Basidiomycota</taxon>
        <taxon>Agaricomycotina</taxon>
        <taxon>Agaricomycetes</taxon>
        <taxon>Agaricomycetidae</taxon>
        <taxon>Boletales</taxon>
        <taxon>Suillineae</taxon>
        <taxon>Rhizopogonaceae</taxon>
        <taxon>Rhizopogon</taxon>
    </lineage>
</organism>
<dbReference type="Proteomes" id="UP000183567">
    <property type="component" value="Unassembled WGS sequence"/>
</dbReference>
<comment type="caution">
    <text evidence="1">The sequence shown here is derived from an EMBL/GenBank/DDBJ whole genome shotgun (WGS) entry which is preliminary data.</text>
</comment>